<dbReference type="AlphaFoldDB" id="A0A0G4GDK9"/>
<gene>
    <name evidence="2" type="ORF">Cvel_21413</name>
</gene>
<feature type="region of interest" description="Disordered" evidence="1">
    <location>
        <begin position="1"/>
        <end position="35"/>
    </location>
</feature>
<dbReference type="EMBL" id="CDMZ01001111">
    <property type="protein sequence ID" value="CEM27457.1"/>
    <property type="molecule type" value="Genomic_DNA"/>
</dbReference>
<evidence type="ECO:0000256" key="1">
    <source>
        <dbReference type="SAM" id="MobiDB-lite"/>
    </source>
</evidence>
<sequence>MERTVNRPLTGGSTARAHIYDNPPPSELSRPLAEAAREQLRARVGEGGNDAVWQANRWVTKRAGRGVDSADTPLKDNPSKIVADALREKHPSPAPVKPENLEKTLASGLSALPRHVFTEADVGAIVKEMQGAEGPSGVDAATTRDMLLRYGEASTRYHAGIAAYTEKMANGVVEWE</sequence>
<organism evidence="2">
    <name type="scientific">Chromera velia CCMP2878</name>
    <dbReference type="NCBI Taxonomy" id="1169474"/>
    <lineage>
        <taxon>Eukaryota</taxon>
        <taxon>Sar</taxon>
        <taxon>Alveolata</taxon>
        <taxon>Colpodellida</taxon>
        <taxon>Chromeraceae</taxon>
        <taxon>Chromera</taxon>
    </lineage>
</organism>
<name>A0A0G4GDK9_9ALVE</name>
<dbReference type="PhylomeDB" id="A0A0G4GDK9"/>
<reference evidence="2" key="1">
    <citation type="submission" date="2014-11" db="EMBL/GenBank/DDBJ databases">
        <authorList>
            <person name="Otto D Thomas"/>
            <person name="Naeem Raeece"/>
        </authorList>
    </citation>
    <scope>NUCLEOTIDE SEQUENCE</scope>
</reference>
<accession>A0A0G4GDK9</accession>
<proteinExistence type="predicted"/>
<dbReference type="VEuPathDB" id="CryptoDB:Cvel_21413"/>
<evidence type="ECO:0000313" key="2">
    <source>
        <dbReference type="EMBL" id="CEM27457.1"/>
    </source>
</evidence>
<protein>
    <submittedName>
        <fullName evidence="2">Uncharacterized protein</fullName>
    </submittedName>
</protein>